<keyword evidence="1" id="KW-0812">Transmembrane</keyword>
<sequence>MNDKKYLIFFIAIITIYVVYEMQKPKSEDWTVTYHYRDRIPFGTFATHDLLKDLFDQGDVPSSFKTIYELVEQEEVDDNFLAIAGNLIFDDNDFNSLLEHVEKGNTVFLAAQDFSTRFEDSLRFEAYLEQRLNPSDFTQIANELAEETKTSVRFALPNGNEETFVFPTLTTAAYFSKVESDSITEMAWREDGKPVLLKYNSGQGNLYLSTMPLAFTNYFVLHEETSAFASSMLSLLPEDEPLIHIEYYQMGKLESRSEIRALLSYPALRWAIFILLATVFIFILFESKRRQRIIAVIPPVKNATLEFVNTLGQLYHQQKNHKNLAQKRILFWKDYVRSHYTLRTDKLDEAFKLELTRKSGVEKAKVFELVELVERIEANDMIEEGELLMMEKLMNEFYGIV</sequence>
<dbReference type="InterPro" id="IPR025646">
    <property type="entry name" value="DUF4350"/>
</dbReference>
<dbReference type="AlphaFoldDB" id="A0A0L8AGH2"/>
<evidence type="ECO:0000313" key="4">
    <source>
        <dbReference type="Proteomes" id="UP000036908"/>
    </source>
</evidence>
<evidence type="ECO:0000313" key="3">
    <source>
        <dbReference type="EMBL" id="KOF01342.1"/>
    </source>
</evidence>
<proteinExistence type="predicted"/>
<dbReference type="OrthoDB" id="1111222at2"/>
<keyword evidence="4" id="KW-1185">Reference proteome</keyword>
<evidence type="ECO:0000259" key="2">
    <source>
        <dbReference type="Pfam" id="PF14258"/>
    </source>
</evidence>
<dbReference type="Pfam" id="PF14258">
    <property type="entry name" value="DUF4350"/>
    <property type="match status" value="1"/>
</dbReference>
<feature type="transmembrane region" description="Helical" evidence="1">
    <location>
        <begin position="262"/>
        <end position="285"/>
    </location>
</feature>
<accession>A0A0L8AGH2</accession>
<name>A0A0L8AGH2_9BACT</name>
<gene>
    <name evidence="3" type="ORF">OB69_18000</name>
</gene>
<reference evidence="4" key="1">
    <citation type="submission" date="2014-11" db="EMBL/GenBank/DDBJ databases">
        <title>Genome sequencing of Roseivirga sp. D-25.</title>
        <authorList>
            <person name="Selvaratnam C."/>
            <person name="Thevarajoo S."/>
            <person name="Goh K.M."/>
            <person name="Eee R."/>
            <person name="Chan K.-G."/>
            <person name="Chong C.S."/>
        </authorList>
    </citation>
    <scope>NUCLEOTIDE SEQUENCE [LARGE SCALE GENOMIC DNA]</scope>
    <source>
        <strain evidence="4">D-25</strain>
    </source>
</reference>
<keyword evidence="1" id="KW-1133">Transmembrane helix</keyword>
<dbReference type="Proteomes" id="UP000036908">
    <property type="component" value="Unassembled WGS sequence"/>
</dbReference>
<dbReference type="PATRIC" id="fig|1566026.4.peg.2615"/>
<comment type="caution">
    <text evidence="3">The sequence shown here is derived from an EMBL/GenBank/DDBJ whole genome shotgun (WGS) entry which is preliminary data.</text>
</comment>
<dbReference type="RefSeq" id="WP_053225138.1">
    <property type="nucleotide sequence ID" value="NZ_JSVA01000041.1"/>
</dbReference>
<evidence type="ECO:0000256" key="1">
    <source>
        <dbReference type="SAM" id="Phobius"/>
    </source>
</evidence>
<dbReference type="EMBL" id="JSVA01000041">
    <property type="protein sequence ID" value="KOF01342.1"/>
    <property type="molecule type" value="Genomic_DNA"/>
</dbReference>
<organism evidence="3 4">
    <name type="scientific">Roseivirga seohaensis subsp. aquiponti</name>
    <dbReference type="NCBI Taxonomy" id="1566026"/>
    <lineage>
        <taxon>Bacteria</taxon>
        <taxon>Pseudomonadati</taxon>
        <taxon>Bacteroidota</taxon>
        <taxon>Cytophagia</taxon>
        <taxon>Cytophagales</taxon>
        <taxon>Roseivirgaceae</taxon>
        <taxon>Roseivirga</taxon>
    </lineage>
</organism>
<keyword evidence="1" id="KW-0472">Membrane</keyword>
<feature type="domain" description="DUF4350" evidence="2">
    <location>
        <begin position="38"/>
        <end position="233"/>
    </location>
</feature>
<protein>
    <recommendedName>
        <fullName evidence="2">DUF4350 domain-containing protein</fullName>
    </recommendedName>
</protein>